<dbReference type="Proteomes" id="UP001321473">
    <property type="component" value="Unassembled WGS sequence"/>
</dbReference>
<evidence type="ECO:0008006" key="6">
    <source>
        <dbReference type="Google" id="ProtNLM"/>
    </source>
</evidence>
<keyword evidence="1" id="KW-0479">Metal-binding</keyword>
<evidence type="ECO:0000256" key="3">
    <source>
        <dbReference type="ARBA" id="ARBA00022833"/>
    </source>
</evidence>
<gene>
    <name evidence="4" type="ORF">V5799_015795</name>
</gene>
<dbReference type="Gene3D" id="3.30.40.10">
    <property type="entry name" value="Zinc/RING finger domain, C3HC4 (zinc finger)"/>
    <property type="match status" value="1"/>
</dbReference>
<evidence type="ECO:0000313" key="4">
    <source>
        <dbReference type="EMBL" id="KAK8782866.1"/>
    </source>
</evidence>
<dbReference type="SUPFAM" id="SSF57850">
    <property type="entry name" value="RING/U-box"/>
    <property type="match status" value="1"/>
</dbReference>
<accession>A0AAQ4F6Y4</accession>
<evidence type="ECO:0000256" key="1">
    <source>
        <dbReference type="ARBA" id="ARBA00022723"/>
    </source>
</evidence>
<keyword evidence="3" id="KW-0862">Zinc</keyword>
<protein>
    <recommendedName>
        <fullName evidence="6">RING-type domain-containing protein</fullName>
    </recommendedName>
</protein>
<dbReference type="InterPro" id="IPR013083">
    <property type="entry name" value="Znf_RING/FYVE/PHD"/>
</dbReference>
<keyword evidence="5" id="KW-1185">Reference proteome</keyword>
<dbReference type="GO" id="GO:0008270">
    <property type="term" value="F:zinc ion binding"/>
    <property type="evidence" value="ECO:0007669"/>
    <property type="project" value="UniProtKB-KW"/>
</dbReference>
<dbReference type="CDD" id="cd16449">
    <property type="entry name" value="RING-HC"/>
    <property type="match status" value="1"/>
</dbReference>
<sequence length="147" mass="17026">MPPGSSQYTLVGFSPELDWRPLRFVKPIPPNRLCSACGLVRKRTAWLPCMHVLCDSCYEQSGQEGLHVCPLDGYECPDEDDVDWKDIPAEHLLKREVRCWNEELWDEFDASLSSLQGNQDPKAQAVVEADKYLNEPYWNRMNDPLKW</sequence>
<dbReference type="InterPro" id="IPR017907">
    <property type="entry name" value="Znf_RING_CS"/>
</dbReference>
<comment type="caution">
    <text evidence="4">The sequence shown here is derived from an EMBL/GenBank/DDBJ whole genome shotgun (WGS) entry which is preliminary data.</text>
</comment>
<name>A0AAQ4F6Y4_AMBAM</name>
<dbReference type="EMBL" id="JARKHS020006209">
    <property type="protein sequence ID" value="KAK8782866.1"/>
    <property type="molecule type" value="Genomic_DNA"/>
</dbReference>
<evidence type="ECO:0000313" key="5">
    <source>
        <dbReference type="Proteomes" id="UP001321473"/>
    </source>
</evidence>
<keyword evidence="2" id="KW-0863">Zinc-finger</keyword>
<organism evidence="4 5">
    <name type="scientific">Amblyomma americanum</name>
    <name type="common">Lone star tick</name>
    <dbReference type="NCBI Taxonomy" id="6943"/>
    <lineage>
        <taxon>Eukaryota</taxon>
        <taxon>Metazoa</taxon>
        <taxon>Ecdysozoa</taxon>
        <taxon>Arthropoda</taxon>
        <taxon>Chelicerata</taxon>
        <taxon>Arachnida</taxon>
        <taxon>Acari</taxon>
        <taxon>Parasitiformes</taxon>
        <taxon>Ixodida</taxon>
        <taxon>Ixodoidea</taxon>
        <taxon>Ixodidae</taxon>
        <taxon>Amblyomminae</taxon>
        <taxon>Amblyomma</taxon>
    </lineage>
</organism>
<dbReference type="PROSITE" id="PS00518">
    <property type="entry name" value="ZF_RING_1"/>
    <property type="match status" value="1"/>
</dbReference>
<evidence type="ECO:0000256" key="2">
    <source>
        <dbReference type="ARBA" id="ARBA00022771"/>
    </source>
</evidence>
<proteinExistence type="predicted"/>
<dbReference type="AlphaFoldDB" id="A0AAQ4F6Y4"/>
<reference evidence="4 5" key="1">
    <citation type="journal article" date="2023" name="Arcadia Sci">
        <title>De novo assembly of a long-read Amblyomma americanum tick genome.</title>
        <authorList>
            <person name="Chou S."/>
            <person name="Poskanzer K.E."/>
            <person name="Rollins M."/>
            <person name="Thuy-Boun P.S."/>
        </authorList>
    </citation>
    <scope>NUCLEOTIDE SEQUENCE [LARGE SCALE GENOMIC DNA]</scope>
    <source>
        <strain evidence="4">F_SG_1</strain>
        <tissue evidence="4">Salivary glands</tissue>
    </source>
</reference>